<dbReference type="InterPro" id="IPR051490">
    <property type="entry name" value="THEM6_lcsJ_thioesterase"/>
</dbReference>
<feature type="region of interest" description="Disordered" evidence="2">
    <location>
        <begin position="12"/>
        <end position="35"/>
    </location>
</feature>
<organism evidence="3 4">
    <name type="scientific">Aspergillus heteromorphus CBS 117.55</name>
    <dbReference type="NCBI Taxonomy" id="1448321"/>
    <lineage>
        <taxon>Eukaryota</taxon>
        <taxon>Fungi</taxon>
        <taxon>Dikarya</taxon>
        <taxon>Ascomycota</taxon>
        <taxon>Pezizomycotina</taxon>
        <taxon>Eurotiomycetes</taxon>
        <taxon>Eurotiomycetidae</taxon>
        <taxon>Eurotiales</taxon>
        <taxon>Aspergillaceae</taxon>
        <taxon>Aspergillus</taxon>
        <taxon>Aspergillus subgen. Circumdati</taxon>
    </lineage>
</organism>
<protein>
    <recommendedName>
        <fullName evidence="5">Thioesterase domain-containing protein</fullName>
    </recommendedName>
</protein>
<dbReference type="RefSeq" id="XP_025400049.1">
    <property type="nucleotide sequence ID" value="XM_025548019.1"/>
</dbReference>
<accession>A0A317WAQ2</accession>
<dbReference type="SUPFAM" id="SSF54637">
    <property type="entry name" value="Thioesterase/thiol ester dehydrase-isomerase"/>
    <property type="match status" value="1"/>
</dbReference>
<dbReference type="PANTHER" id="PTHR12475">
    <property type="match status" value="1"/>
</dbReference>
<evidence type="ECO:0000256" key="2">
    <source>
        <dbReference type="SAM" id="MobiDB-lite"/>
    </source>
</evidence>
<evidence type="ECO:0008006" key="5">
    <source>
        <dbReference type="Google" id="ProtNLM"/>
    </source>
</evidence>
<dbReference type="GeneID" id="37070256"/>
<evidence type="ECO:0000256" key="1">
    <source>
        <dbReference type="ARBA" id="ARBA00038476"/>
    </source>
</evidence>
<comment type="caution">
    <text evidence="3">The sequence shown here is derived from an EMBL/GenBank/DDBJ whole genome shotgun (WGS) entry which is preliminary data.</text>
</comment>
<proteinExistence type="inferred from homology"/>
<dbReference type="VEuPathDB" id="FungiDB:BO70DRAFT_428870"/>
<evidence type="ECO:0000313" key="4">
    <source>
        <dbReference type="Proteomes" id="UP000247233"/>
    </source>
</evidence>
<dbReference type="Pfam" id="PF13279">
    <property type="entry name" value="4HBT_2"/>
    <property type="match status" value="1"/>
</dbReference>
<keyword evidence="4" id="KW-1185">Reference proteome</keyword>
<gene>
    <name evidence="3" type="ORF">BO70DRAFT_428870</name>
</gene>
<dbReference type="OrthoDB" id="265761at2759"/>
<dbReference type="PANTHER" id="PTHR12475:SF4">
    <property type="entry name" value="PROTEIN THEM6"/>
    <property type="match status" value="1"/>
</dbReference>
<dbReference type="InterPro" id="IPR029069">
    <property type="entry name" value="HotDog_dom_sf"/>
</dbReference>
<reference evidence="3 4" key="1">
    <citation type="submission" date="2016-12" db="EMBL/GenBank/DDBJ databases">
        <title>The genomes of Aspergillus section Nigri reveals drivers in fungal speciation.</title>
        <authorList>
            <consortium name="DOE Joint Genome Institute"/>
            <person name="Vesth T.C."/>
            <person name="Nybo J."/>
            <person name="Theobald S."/>
            <person name="Brandl J."/>
            <person name="Frisvad J.C."/>
            <person name="Nielsen K.F."/>
            <person name="Lyhne E.K."/>
            <person name="Kogle M.E."/>
            <person name="Kuo A."/>
            <person name="Riley R."/>
            <person name="Clum A."/>
            <person name="Nolan M."/>
            <person name="Lipzen A."/>
            <person name="Salamov A."/>
            <person name="Henrissat B."/>
            <person name="Wiebenga A."/>
            <person name="De Vries R.P."/>
            <person name="Grigoriev I.V."/>
            <person name="Mortensen U.H."/>
            <person name="Andersen M.R."/>
            <person name="Baker S.E."/>
        </authorList>
    </citation>
    <scope>NUCLEOTIDE SEQUENCE [LARGE SCALE GENOMIC DNA]</scope>
    <source>
        <strain evidence="3 4">CBS 117.55</strain>
    </source>
</reference>
<name>A0A317WAQ2_9EURO</name>
<comment type="similarity">
    <text evidence="1">Belongs to the lcsJ thioesterase family.</text>
</comment>
<evidence type="ECO:0000313" key="3">
    <source>
        <dbReference type="EMBL" id="PWY83606.1"/>
    </source>
</evidence>
<dbReference type="EMBL" id="MSFL01000010">
    <property type="protein sequence ID" value="PWY83606.1"/>
    <property type="molecule type" value="Genomic_DNA"/>
</dbReference>
<sequence length="260" mass="28650">MRVAYPLLPRHPSSPLQPPFSSSFSPLGPNPQSQPQALTPTHLFLPIISTSRSPLSECDYNLHKSNSTYLSDVDVSRANLCALLFGSRLALRPTTAITTITSSSSLPFIIVILGGVQCVFRKEISPYQAYDIWTRVFSWDEKWMYVVSHFVVPGVFRGRGRGRGRGEEDGDGSEGKEGAKKSVFATCVSRVVFKQGRVTVPPGRMLGECGLLGVDGMGAGNDVEERRCRDLEKAQLKCGWDAVHEAFDPDIRVVLERFMG</sequence>
<dbReference type="Proteomes" id="UP000247233">
    <property type="component" value="Unassembled WGS sequence"/>
</dbReference>
<dbReference type="AlphaFoldDB" id="A0A317WAQ2"/>